<evidence type="ECO:0000313" key="3">
    <source>
        <dbReference type="Proteomes" id="UP000291422"/>
    </source>
</evidence>
<evidence type="ECO:0000313" key="2">
    <source>
        <dbReference type="EMBL" id="RYN63063.1"/>
    </source>
</evidence>
<dbReference type="Proteomes" id="UP000291422">
    <property type="component" value="Unassembled WGS sequence"/>
</dbReference>
<keyword evidence="1" id="KW-0732">Signal</keyword>
<accession>A0A4Q4MZJ5</accession>
<organism evidence="2 3">
    <name type="scientific">Alternaria alternata</name>
    <name type="common">Alternaria rot fungus</name>
    <name type="synonym">Torula alternata</name>
    <dbReference type="NCBI Taxonomy" id="5599"/>
    <lineage>
        <taxon>Eukaryota</taxon>
        <taxon>Fungi</taxon>
        <taxon>Dikarya</taxon>
        <taxon>Ascomycota</taxon>
        <taxon>Pezizomycotina</taxon>
        <taxon>Dothideomycetes</taxon>
        <taxon>Pleosporomycetidae</taxon>
        <taxon>Pleosporales</taxon>
        <taxon>Pleosporineae</taxon>
        <taxon>Pleosporaceae</taxon>
        <taxon>Alternaria</taxon>
        <taxon>Alternaria sect. Alternaria</taxon>
        <taxon>Alternaria alternata complex</taxon>
    </lineage>
</organism>
<dbReference type="PANTHER" id="PTHR34883">
    <property type="entry name" value="SERINE-RICH PROTEIN, PUTATIVE-RELATED-RELATED"/>
    <property type="match status" value="1"/>
</dbReference>
<feature type="signal peptide" evidence="1">
    <location>
        <begin position="1"/>
        <end position="17"/>
    </location>
</feature>
<evidence type="ECO:0008006" key="4">
    <source>
        <dbReference type="Google" id="ProtNLM"/>
    </source>
</evidence>
<dbReference type="Gene3D" id="2.60.40.420">
    <property type="entry name" value="Cupredoxins - blue copper proteins"/>
    <property type="match status" value="1"/>
</dbReference>
<dbReference type="EMBL" id="PDXD01000091">
    <property type="protein sequence ID" value="RYN63063.1"/>
    <property type="molecule type" value="Genomic_DNA"/>
</dbReference>
<gene>
    <name evidence="2" type="ORF">AA0117_g12844</name>
</gene>
<comment type="caution">
    <text evidence="2">The sequence shown here is derived from an EMBL/GenBank/DDBJ whole genome shotgun (WGS) entry which is preliminary data.</text>
</comment>
<dbReference type="AlphaFoldDB" id="A0A4Q4MZJ5"/>
<name>A0A4Q4MZJ5_ALTAL</name>
<feature type="chain" id="PRO_5020417329" description="Cupredoxin" evidence="1">
    <location>
        <begin position="18"/>
        <end position="266"/>
    </location>
</feature>
<dbReference type="InterPro" id="IPR052953">
    <property type="entry name" value="Ser-rich/MCO-related"/>
</dbReference>
<sequence length="266" mass="28152">MAKLHFLLAYFSTVVLAATTCVTPPSLQVTSKRDLAASHATATASSPTLRGPWNTTSLRGWNATHVTQSKGTASASRPTTTVNVGEAGELVFSPSSLNASAGSVIAFNFLALNHTLTESDLWDPCHSNQRFDTGFHQYNPANVSGKFVVEIEVTSQEAKWFFCAQTAKRSHCRAGMVFSLNPHGAHAEFLHNALAGVGTTAAPTNSMCELPSVHLTSSKANTIMAPTSTSSANSRNSSVAIAPPIFSSAGTTMKFSVWSMFVLALL</sequence>
<reference evidence="3" key="1">
    <citation type="journal article" date="2019" name="bioRxiv">
        <title>Genomics, evolutionary history and diagnostics of the Alternaria alternata species group including apple and Asian pear pathotypes.</title>
        <authorList>
            <person name="Armitage A.D."/>
            <person name="Cockerton H.M."/>
            <person name="Sreenivasaprasad S."/>
            <person name="Woodhall J.W."/>
            <person name="Lane C.R."/>
            <person name="Harrison R.J."/>
            <person name="Clarkson J.P."/>
        </authorList>
    </citation>
    <scope>NUCLEOTIDE SEQUENCE [LARGE SCALE GENOMIC DNA]</scope>
    <source>
        <strain evidence="3">FERA 1177</strain>
    </source>
</reference>
<dbReference type="PANTHER" id="PTHR34883:SF16">
    <property type="entry name" value="RICH PROTEIN, PUTATIVE-RELATED"/>
    <property type="match status" value="1"/>
</dbReference>
<proteinExistence type="predicted"/>
<dbReference type="InterPro" id="IPR008972">
    <property type="entry name" value="Cupredoxin"/>
</dbReference>
<protein>
    <recommendedName>
        <fullName evidence="4">Cupredoxin</fullName>
    </recommendedName>
</protein>
<dbReference type="SUPFAM" id="SSF49503">
    <property type="entry name" value="Cupredoxins"/>
    <property type="match status" value="1"/>
</dbReference>
<evidence type="ECO:0000256" key="1">
    <source>
        <dbReference type="SAM" id="SignalP"/>
    </source>
</evidence>